<reference evidence="6" key="1">
    <citation type="journal article" date="2015" name="Nature">
        <title>Complex archaea that bridge the gap between prokaryotes and eukaryotes.</title>
        <authorList>
            <person name="Spang A."/>
            <person name="Saw J.H."/>
            <person name="Jorgensen S.L."/>
            <person name="Zaremba-Niedzwiedzka K."/>
            <person name="Martijn J."/>
            <person name="Lind A.E."/>
            <person name="van Eijk R."/>
            <person name="Schleper C."/>
            <person name="Guy L."/>
            <person name="Ettema T.J."/>
        </authorList>
    </citation>
    <scope>NUCLEOTIDE SEQUENCE</scope>
</reference>
<gene>
    <name evidence="6" type="ORF">LCGC14_1513870</name>
</gene>
<keyword evidence="1" id="KW-0813">Transport</keyword>
<dbReference type="InterPro" id="IPR018752">
    <property type="entry name" value="DabA"/>
</dbReference>
<evidence type="ECO:0000256" key="3">
    <source>
        <dbReference type="ARBA" id="ARBA00022723"/>
    </source>
</evidence>
<comment type="caution">
    <text evidence="6">The sequence shown here is derived from an EMBL/GenBank/DDBJ whole genome shotgun (WGS) entry which is preliminary data.</text>
</comment>
<evidence type="ECO:0000256" key="5">
    <source>
        <dbReference type="ARBA" id="ARBA00023136"/>
    </source>
</evidence>
<dbReference type="Pfam" id="PF10070">
    <property type="entry name" value="DabA"/>
    <property type="match status" value="1"/>
</dbReference>
<evidence type="ECO:0000256" key="1">
    <source>
        <dbReference type="ARBA" id="ARBA00022448"/>
    </source>
</evidence>
<keyword evidence="2" id="KW-1003">Cell membrane</keyword>
<dbReference type="PANTHER" id="PTHR38344">
    <property type="entry name" value="UPF0753 PROTEIN AQ_863"/>
    <property type="match status" value="1"/>
</dbReference>
<dbReference type="GO" id="GO:0046872">
    <property type="term" value="F:metal ion binding"/>
    <property type="evidence" value="ECO:0007669"/>
    <property type="project" value="UniProtKB-KW"/>
</dbReference>
<evidence type="ECO:0000256" key="4">
    <source>
        <dbReference type="ARBA" id="ARBA00022833"/>
    </source>
</evidence>
<dbReference type="AlphaFoldDB" id="A0A0F9J0T9"/>
<evidence type="ECO:0000313" key="6">
    <source>
        <dbReference type="EMBL" id="KKM63203.1"/>
    </source>
</evidence>
<evidence type="ECO:0008006" key="7">
    <source>
        <dbReference type="Google" id="ProtNLM"/>
    </source>
</evidence>
<dbReference type="HAMAP" id="MF_01871">
    <property type="entry name" value="DabA"/>
    <property type="match status" value="1"/>
</dbReference>
<keyword evidence="4" id="KW-0862">Zinc</keyword>
<keyword evidence="5" id="KW-0472">Membrane</keyword>
<dbReference type="EMBL" id="LAZR01011142">
    <property type="protein sequence ID" value="KKM63203.1"/>
    <property type="molecule type" value="Genomic_DNA"/>
</dbReference>
<keyword evidence="3" id="KW-0479">Metal-binding</keyword>
<feature type="non-terminal residue" evidence="6">
    <location>
        <position position="1"/>
    </location>
</feature>
<accession>A0A0F9J0T9</accession>
<name>A0A0F9J0T9_9ZZZZ</name>
<protein>
    <recommendedName>
        <fullName evidence="7">DUF2309 domain-containing protein</fullName>
    </recommendedName>
</protein>
<organism evidence="6">
    <name type="scientific">marine sediment metagenome</name>
    <dbReference type="NCBI Taxonomy" id="412755"/>
    <lineage>
        <taxon>unclassified sequences</taxon>
        <taxon>metagenomes</taxon>
        <taxon>ecological metagenomes</taxon>
    </lineage>
</organism>
<proteinExistence type="inferred from homology"/>
<dbReference type="PANTHER" id="PTHR38344:SF1">
    <property type="entry name" value="INORGANIC CARBON TRANSPORTER SUBUNIT DABA-RELATED"/>
    <property type="match status" value="1"/>
</dbReference>
<evidence type="ECO:0000256" key="2">
    <source>
        <dbReference type="ARBA" id="ARBA00022475"/>
    </source>
</evidence>
<sequence length="729" mass="82895">SASYFNEQYSQGKISQASLIAAAERYQNSMSVEDLVSALDDKTPPIWLSLAEIADVERDHHKMRWQDEIVHQISQFCGDFTQHETSSFNGLYRSWLAFSKVDYGLSLLMGEQKLRQQFDQLPSDIYALFALAKSTLHLDSTQLELYAHKLLLSINGWASYLAWQRWEATLEAKQNDFLNELLAIVLAWDLVVWRQLEQNHDKNDFIQLEKAWHNQLKDTSDLFESHLKHVTTLWIWNHAAELEYQASLHQTLLQAVEAKTAPALLQVACCIDVRSETLRNALEAQSEGIQTIGFAGFFGLPISYQPVGSQIKRPQLPGLLAPSISATGKQKDKLKLHKIRKMSHWKKWAGSPFSAFTMVESVGWFYAFKLLKDNFFPQRNESLIDQFSHHDEWQLEQNGHSLTLEERAALAAAILKGMGLTDNFAPTVLLLGHGSETRNNLHAAGLDCGACGGQTGEVNVRVLSYLLNDNLVRVQLVSKGISIPQETHFIAGLHNTTTDEIICFSDLNNEKLESYLKQASMQTRRARVNKQVSAMTSMNDIALEQEQLEKTKNWSEIRPEWGLANNAAFIIAPRSRTRCVDLKGRAFLHDYQWQNDTQFTLLEQIMTAPMLVTHWINMQYHFSVTDNSFFGSGNKLLHNAVGEHIGVFEGNGGDLRIGLSLQSLHDGDEWQHEALRLSVYIAAPREAIENIIAQHRVVSDLVNNRWLFLFRWSDENTIESYVGGKWVPF</sequence>